<gene>
    <name evidence="5" type="ORF">ACFFH4_14370</name>
</gene>
<comment type="caution">
    <text evidence="5">The sequence shown here is derived from an EMBL/GenBank/DDBJ whole genome shotgun (WGS) entry which is preliminary data.</text>
</comment>
<keyword evidence="2" id="KW-0547">Nucleotide-binding</keyword>
<evidence type="ECO:0000256" key="1">
    <source>
        <dbReference type="ARBA" id="ARBA00022448"/>
    </source>
</evidence>
<dbReference type="Proteomes" id="UP001589833">
    <property type="component" value="Unassembled WGS sequence"/>
</dbReference>
<dbReference type="RefSeq" id="WP_273847461.1">
    <property type="nucleotide sequence ID" value="NZ_JAQQWT010000026.1"/>
</dbReference>
<dbReference type="PROSITE" id="PS50893">
    <property type="entry name" value="ABC_TRANSPORTER_2"/>
    <property type="match status" value="1"/>
</dbReference>
<dbReference type="InterPro" id="IPR017871">
    <property type="entry name" value="ABC_transporter-like_CS"/>
</dbReference>
<organism evidence="5 6">
    <name type="scientific">Halalkalibacter alkalisediminis</name>
    <dbReference type="NCBI Taxonomy" id="935616"/>
    <lineage>
        <taxon>Bacteria</taxon>
        <taxon>Bacillati</taxon>
        <taxon>Bacillota</taxon>
        <taxon>Bacilli</taxon>
        <taxon>Bacillales</taxon>
        <taxon>Bacillaceae</taxon>
        <taxon>Halalkalibacter</taxon>
    </lineage>
</organism>
<feature type="domain" description="ABC transporter" evidence="4">
    <location>
        <begin position="4"/>
        <end position="255"/>
    </location>
</feature>
<keyword evidence="3 5" id="KW-0067">ATP-binding</keyword>
<evidence type="ECO:0000256" key="2">
    <source>
        <dbReference type="ARBA" id="ARBA00022741"/>
    </source>
</evidence>
<dbReference type="PROSITE" id="PS00211">
    <property type="entry name" value="ABC_TRANSPORTER_1"/>
    <property type="match status" value="1"/>
</dbReference>
<evidence type="ECO:0000313" key="6">
    <source>
        <dbReference type="Proteomes" id="UP001589833"/>
    </source>
</evidence>
<reference evidence="5 6" key="1">
    <citation type="submission" date="2024-09" db="EMBL/GenBank/DDBJ databases">
        <authorList>
            <person name="Sun Q."/>
            <person name="Mori K."/>
        </authorList>
    </citation>
    <scope>NUCLEOTIDE SEQUENCE [LARGE SCALE GENOMIC DNA]</scope>
    <source>
        <strain evidence="5 6">NCAIM B.02301</strain>
    </source>
</reference>
<keyword evidence="6" id="KW-1185">Reference proteome</keyword>
<dbReference type="InterPro" id="IPR050319">
    <property type="entry name" value="ABC_transp_ATP-bind"/>
</dbReference>
<dbReference type="SUPFAM" id="SSF52540">
    <property type="entry name" value="P-loop containing nucleoside triphosphate hydrolases"/>
    <property type="match status" value="1"/>
</dbReference>
<evidence type="ECO:0000256" key="3">
    <source>
        <dbReference type="ARBA" id="ARBA00022840"/>
    </source>
</evidence>
<dbReference type="InterPro" id="IPR003593">
    <property type="entry name" value="AAA+_ATPase"/>
</dbReference>
<dbReference type="CDD" id="cd03257">
    <property type="entry name" value="ABC_NikE_OppD_transporters"/>
    <property type="match status" value="1"/>
</dbReference>
<sequence>MSLLQLCNVSKEYHVKSNKRSLLKPAPTFKAIKQINLSLEKGECVGLVGESGSGKSTLAKLIMKLEPITSGEIFLESQATSGRQLNDLALYKRVQLVLQDSSTALHPKMSVKESLLEPIKNFFPSEKEKWGEMLTRVVELVDLDVAYLTRFPHQLSGGQKQRVCIAKALAVQPEVIIFDESIASLDYDSQASMIKMLKSIQEKEQLSYLFITHDLQSSRELCNRIAVMYEGEIVEVFAQWDVNQLKHPYTLSLVETLNMKVTKEILNKDLMGGQHE</sequence>
<keyword evidence="1" id="KW-0813">Transport</keyword>
<dbReference type="PANTHER" id="PTHR43776">
    <property type="entry name" value="TRANSPORT ATP-BINDING PROTEIN"/>
    <property type="match status" value="1"/>
</dbReference>
<evidence type="ECO:0000259" key="4">
    <source>
        <dbReference type="PROSITE" id="PS50893"/>
    </source>
</evidence>
<dbReference type="GO" id="GO:0005524">
    <property type="term" value="F:ATP binding"/>
    <property type="evidence" value="ECO:0007669"/>
    <property type="project" value="UniProtKB-KW"/>
</dbReference>
<dbReference type="Gene3D" id="3.40.50.300">
    <property type="entry name" value="P-loop containing nucleotide triphosphate hydrolases"/>
    <property type="match status" value="1"/>
</dbReference>
<evidence type="ECO:0000313" key="5">
    <source>
        <dbReference type="EMBL" id="MFC0560221.1"/>
    </source>
</evidence>
<accession>A0ABV6NHI5</accession>
<dbReference type="Pfam" id="PF00005">
    <property type="entry name" value="ABC_tran"/>
    <property type="match status" value="1"/>
</dbReference>
<dbReference type="InterPro" id="IPR027417">
    <property type="entry name" value="P-loop_NTPase"/>
</dbReference>
<dbReference type="EMBL" id="JBHLTR010000018">
    <property type="protein sequence ID" value="MFC0560221.1"/>
    <property type="molecule type" value="Genomic_DNA"/>
</dbReference>
<dbReference type="InterPro" id="IPR003439">
    <property type="entry name" value="ABC_transporter-like_ATP-bd"/>
</dbReference>
<dbReference type="SMART" id="SM00382">
    <property type="entry name" value="AAA"/>
    <property type="match status" value="1"/>
</dbReference>
<protein>
    <submittedName>
        <fullName evidence="5">ABC transporter ATP-binding protein</fullName>
    </submittedName>
</protein>
<proteinExistence type="predicted"/>
<name>A0ABV6NHI5_9BACI</name>